<dbReference type="PROSITE" id="PS50928">
    <property type="entry name" value="ABC_TM1"/>
    <property type="match status" value="1"/>
</dbReference>
<dbReference type="CDD" id="cd06261">
    <property type="entry name" value="TM_PBP2"/>
    <property type="match status" value="1"/>
</dbReference>
<keyword evidence="3" id="KW-1003">Cell membrane</keyword>
<keyword evidence="2 7" id="KW-0813">Transport</keyword>
<evidence type="ECO:0000256" key="1">
    <source>
        <dbReference type="ARBA" id="ARBA00004651"/>
    </source>
</evidence>
<feature type="transmembrane region" description="Helical" evidence="7">
    <location>
        <begin position="201"/>
        <end position="220"/>
    </location>
</feature>
<feature type="transmembrane region" description="Helical" evidence="7">
    <location>
        <begin position="41"/>
        <end position="59"/>
    </location>
</feature>
<evidence type="ECO:0000256" key="6">
    <source>
        <dbReference type="ARBA" id="ARBA00023136"/>
    </source>
</evidence>
<keyword evidence="11" id="KW-1185">Reference proteome</keyword>
<reference evidence="10 11" key="1">
    <citation type="submission" date="2020-08" db="EMBL/GenBank/DDBJ databases">
        <title>Sequencing the genomes of 1000 actinobacteria strains.</title>
        <authorList>
            <person name="Klenk H.-P."/>
        </authorList>
    </citation>
    <scope>NUCLEOTIDE SEQUENCE [LARGE SCALE GENOMIC DNA]</scope>
    <source>
        <strain evidence="10 11">DSM 102122</strain>
    </source>
</reference>
<dbReference type="Gene3D" id="1.10.3720.10">
    <property type="entry name" value="MetI-like"/>
    <property type="match status" value="1"/>
</dbReference>
<dbReference type="InterPro" id="IPR050809">
    <property type="entry name" value="UgpAE/MalFG_permease"/>
</dbReference>
<dbReference type="PANTHER" id="PTHR43227:SF11">
    <property type="entry name" value="BLL4140 PROTEIN"/>
    <property type="match status" value="1"/>
</dbReference>
<sequence length="328" mass="35716">MALTATRRTDRDAPPGRGSGRRGEPARPRASLRRRLWRERWMYLFIAPGLLFFVVLKYVPLLGNVIAFQDYSPFLGFGGSPWVGLANFAAMFTDPELGTALKNTLVLSLLQIVVAFPAPIALALLLNSLISTRVKRIIQSVVYLPHFIGWVIVVSIWQEVLGGGGVVSEVLQRFGAGPIDLMSNPDTFPMLVTSQVIWKEIGWGTIIFFAAITMISTQLYESAAVDGAGPWRRMWHVTLPGMSTVIVLLLILRLGTVLTVGFEQLLLQQTMVGSDAALVLDTFTYYRGVVAGDWGLATAAGLVKGVVGTLLVVAANRFAKRMGGEGIL</sequence>
<keyword evidence="5 7" id="KW-1133">Transmembrane helix</keyword>
<gene>
    <name evidence="10" type="ORF">HD601_005690</name>
</gene>
<evidence type="ECO:0000256" key="7">
    <source>
        <dbReference type="RuleBase" id="RU363032"/>
    </source>
</evidence>
<comment type="similarity">
    <text evidence="7">Belongs to the binding-protein-dependent transport system permease family.</text>
</comment>
<evidence type="ECO:0000256" key="3">
    <source>
        <dbReference type="ARBA" id="ARBA00022475"/>
    </source>
</evidence>
<comment type="subcellular location">
    <subcellularLocation>
        <location evidence="1 7">Cell membrane</location>
        <topology evidence="1 7">Multi-pass membrane protein</topology>
    </subcellularLocation>
</comment>
<dbReference type="Proteomes" id="UP000542813">
    <property type="component" value="Unassembled WGS sequence"/>
</dbReference>
<dbReference type="PANTHER" id="PTHR43227">
    <property type="entry name" value="BLL4140 PROTEIN"/>
    <property type="match status" value="1"/>
</dbReference>
<evidence type="ECO:0000256" key="8">
    <source>
        <dbReference type="SAM" id="MobiDB-lite"/>
    </source>
</evidence>
<evidence type="ECO:0000256" key="4">
    <source>
        <dbReference type="ARBA" id="ARBA00022692"/>
    </source>
</evidence>
<accession>A0A7W9GW28</accession>
<evidence type="ECO:0000313" key="11">
    <source>
        <dbReference type="Proteomes" id="UP000542813"/>
    </source>
</evidence>
<feature type="region of interest" description="Disordered" evidence="8">
    <location>
        <begin position="1"/>
        <end position="27"/>
    </location>
</feature>
<evidence type="ECO:0000256" key="2">
    <source>
        <dbReference type="ARBA" id="ARBA00022448"/>
    </source>
</evidence>
<feature type="transmembrane region" description="Helical" evidence="7">
    <location>
        <begin position="137"/>
        <end position="157"/>
    </location>
</feature>
<evidence type="ECO:0000313" key="10">
    <source>
        <dbReference type="EMBL" id="MBB5791115.1"/>
    </source>
</evidence>
<dbReference type="EMBL" id="JACHMM010000001">
    <property type="protein sequence ID" value="MBB5791115.1"/>
    <property type="molecule type" value="Genomic_DNA"/>
</dbReference>
<keyword evidence="4 7" id="KW-0812">Transmembrane</keyword>
<keyword evidence="6 7" id="KW-0472">Membrane</keyword>
<feature type="transmembrane region" description="Helical" evidence="7">
    <location>
        <begin position="241"/>
        <end position="262"/>
    </location>
</feature>
<feature type="transmembrane region" description="Helical" evidence="7">
    <location>
        <begin position="105"/>
        <end position="125"/>
    </location>
</feature>
<dbReference type="SUPFAM" id="SSF161098">
    <property type="entry name" value="MetI-like"/>
    <property type="match status" value="1"/>
</dbReference>
<feature type="transmembrane region" description="Helical" evidence="7">
    <location>
        <begin position="294"/>
        <end position="315"/>
    </location>
</feature>
<name>A0A7W9GW28_9ACTN</name>
<proteinExistence type="inferred from homology"/>
<evidence type="ECO:0000259" key="9">
    <source>
        <dbReference type="PROSITE" id="PS50928"/>
    </source>
</evidence>
<dbReference type="InterPro" id="IPR000515">
    <property type="entry name" value="MetI-like"/>
</dbReference>
<dbReference type="RefSeq" id="WP_184827625.1">
    <property type="nucleotide sequence ID" value="NZ_JACHMM010000001.1"/>
</dbReference>
<feature type="domain" description="ABC transmembrane type-1" evidence="9">
    <location>
        <begin position="101"/>
        <end position="315"/>
    </location>
</feature>
<dbReference type="InterPro" id="IPR035906">
    <property type="entry name" value="MetI-like_sf"/>
</dbReference>
<dbReference type="Pfam" id="PF00528">
    <property type="entry name" value="BPD_transp_1"/>
    <property type="match status" value="1"/>
</dbReference>
<protein>
    <submittedName>
        <fullName evidence="10">Putative aldouronate transport system permease protein</fullName>
    </submittedName>
</protein>
<dbReference type="GO" id="GO:0005886">
    <property type="term" value="C:plasma membrane"/>
    <property type="evidence" value="ECO:0007669"/>
    <property type="project" value="UniProtKB-SubCell"/>
</dbReference>
<organism evidence="10 11">
    <name type="scientific">Jiangella mangrovi</name>
    <dbReference type="NCBI Taxonomy" id="1524084"/>
    <lineage>
        <taxon>Bacteria</taxon>
        <taxon>Bacillati</taxon>
        <taxon>Actinomycetota</taxon>
        <taxon>Actinomycetes</taxon>
        <taxon>Jiangellales</taxon>
        <taxon>Jiangellaceae</taxon>
        <taxon>Jiangella</taxon>
    </lineage>
</organism>
<dbReference type="AlphaFoldDB" id="A0A7W9GW28"/>
<dbReference type="GO" id="GO:0055085">
    <property type="term" value="P:transmembrane transport"/>
    <property type="evidence" value="ECO:0007669"/>
    <property type="project" value="InterPro"/>
</dbReference>
<comment type="caution">
    <text evidence="10">The sequence shown here is derived from an EMBL/GenBank/DDBJ whole genome shotgun (WGS) entry which is preliminary data.</text>
</comment>
<evidence type="ECO:0000256" key="5">
    <source>
        <dbReference type="ARBA" id="ARBA00022989"/>
    </source>
</evidence>